<dbReference type="EMBL" id="PZKE01000004">
    <property type="protein sequence ID" value="PTE15318.1"/>
    <property type="molecule type" value="Genomic_DNA"/>
</dbReference>
<evidence type="ECO:0000256" key="7">
    <source>
        <dbReference type="ARBA" id="ARBA00022741"/>
    </source>
</evidence>
<dbReference type="RefSeq" id="WP_107672567.1">
    <property type="nucleotide sequence ID" value="NZ_PZKE01000004.1"/>
</dbReference>
<dbReference type="EC" id="2.7.13.3" evidence="3"/>
<proteinExistence type="predicted"/>
<keyword evidence="10" id="KW-1133">Transmembrane helix</keyword>
<dbReference type="PANTHER" id="PTHR45436:SF14">
    <property type="entry name" value="SENSOR PROTEIN QSEC"/>
    <property type="match status" value="1"/>
</dbReference>
<keyword evidence="9" id="KW-0067">ATP-binding</keyword>
<evidence type="ECO:0000256" key="2">
    <source>
        <dbReference type="ARBA" id="ARBA00004141"/>
    </source>
</evidence>
<dbReference type="PANTHER" id="PTHR45436">
    <property type="entry name" value="SENSOR HISTIDINE KINASE YKOH"/>
    <property type="match status" value="1"/>
</dbReference>
<dbReference type="InterPro" id="IPR050428">
    <property type="entry name" value="TCS_sensor_his_kinase"/>
</dbReference>
<keyword evidence="5" id="KW-0808">Transferase</keyword>
<dbReference type="GO" id="GO:0000155">
    <property type="term" value="F:phosphorelay sensor kinase activity"/>
    <property type="evidence" value="ECO:0007669"/>
    <property type="project" value="InterPro"/>
</dbReference>
<gene>
    <name evidence="14" type="ORF">C5F44_05815</name>
</gene>
<name>A0A2T4JBY3_FUSBL</name>
<dbReference type="InterPro" id="IPR036890">
    <property type="entry name" value="HATPase_C_sf"/>
</dbReference>
<dbReference type="Pfam" id="PF00512">
    <property type="entry name" value="HisKA"/>
    <property type="match status" value="1"/>
</dbReference>
<comment type="caution">
    <text evidence="14">The sequence shown here is derived from an EMBL/GenBank/DDBJ whole genome shotgun (WGS) entry which is preliminary data.</text>
</comment>
<organism evidence="14 15">
    <name type="scientific">Fuscovulum blasticum DSM 2131</name>
    <dbReference type="NCBI Taxonomy" id="1188250"/>
    <lineage>
        <taxon>Bacteria</taxon>
        <taxon>Pseudomonadati</taxon>
        <taxon>Pseudomonadota</taxon>
        <taxon>Alphaproteobacteria</taxon>
        <taxon>Rhodobacterales</taxon>
        <taxon>Paracoccaceae</taxon>
        <taxon>Pseudogemmobacter</taxon>
    </lineage>
</organism>
<dbReference type="Gene3D" id="1.10.287.130">
    <property type="match status" value="1"/>
</dbReference>
<dbReference type="SMART" id="SM00387">
    <property type="entry name" value="HATPase_c"/>
    <property type="match status" value="1"/>
</dbReference>
<evidence type="ECO:0000259" key="13">
    <source>
        <dbReference type="PROSITE" id="PS50885"/>
    </source>
</evidence>
<dbReference type="Pfam" id="PF02518">
    <property type="entry name" value="HATPase_c"/>
    <property type="match status" value="1"/>
</dbReference>
<keyword evidence="11" id="KW-0902">Two-component regulatory system</keyword>
<evidence type="ECO:0000256" key="10">
    <source>
        <dbReference type="ARBA" id="ARBA00022989"/>
    </source>
</evidence>
<dbReference type="CDD" id="cd00082">
    <property type="entry name" value="HisKA"/>
    <property type="match status" value="1"/>
</dbReference>
<dbReference type="SUPFAM" id="SSF47384">
    <property type="entry name" value="Homodimeric domain of signal transducing histidine kinase"/>
    <property type="match status" value="1"/>
</dbReference>
<dbReference type="PROSITE" id="PS50885">
    <property type="entry name" value="HAMP"/>
    <property type="match status" value="1"/>
</dbReference>
<dbReference type="InterPro" id="IPR005467">
    <property type="entry name" value="His_kinase_dom"/>
</dbReference>
<keyword evidence="10" id="KW-0472">Membrane</keyword>
<evidence type="ECO:0000313" key="15">
    <source>
        <dbReference type="Proteomes" id="UP000241362"/>
    </source>
</evidence>
<feature type="domain" description="HAMP" evidence="13">
    <location>
        <begin position="174"/>
        <end position="226"/>
    </location>
</feature>
<evidence type="ECO:0000256" key="4">
    <source>
        <dbReference type="ARBA" id="ARBA00022553"/>
    </source>
</evidence>
<evidence type="ECO:0000259" key="12">
    <source>
        <dbReference type="PROSITE" id="PS50109"/>
    </source>
</evidence>
<keyword evidence="8 14" id="KW-0418">Kinase</keyword>
<dbReference type="SUPFAM" id="SSF55874">
    <property type="entry name" value="ATPase domain of HSP90 chaperone/DNA topoisomerase II/histidine kinase"/>
    <property type="match status" value="1"/>
</dbReference>
<evidence type="ECO:0000256" key="9">
    <source>
        <dbReference type="ARBA" id="ARBA00022840"/>
    </source>
</evidence>
<dbReference type="Gene3D" id="3.30.565.10">
    <property type="entry name" value="Histidine kinase-like ATPase, C-terminal domain"/>
    <property type="match status" value="1"/>
</dbReference>
<dbReference type="GO" id="GO:0005886">
    <property type="term" value="C:plasma membrane"/>
    <property type="evidence" value="ECO:0007669"/>
    <property type="project" value="TreeGrafter"/>
</dbReference>
<dbReference type="InterPro" id="IPR036097">
    <property type="entry name" value="HisK_dim/P_sf"/>
</dbReference>
<keyword evidence="15" id="KW-1185">Reference proteome</keyword>
<evidence type="ECO:0000256" key="8">
    <source>
        <dbReference type="ARBA" id="ARBA00022777"/>
    </source>
</evidence>
<reference evidence="14 15" key="1">
    <citation type="submission" date="2018-03" db="EMBL/GenBank/DDBJ databases">
        <title>Rhodobacter blasticus.</title>
        <authorList>
            <person name="Meyer T.E."/>
            <person name="Miller S."/>
            <person name="Lodha T."/>
            <person name="Gandham S."/>
            <person name="Chintalapati S."/>
            <person name="Chintalapati V.R."/>
        </authorList>
    </citation>
    <scope>NUCLEOTIDE SEQUENCE [LARGE SCALE GENOMIC DNA]</scope>
    <source>
        <strain evidence="14 15">DSM 2131</strain>
    </source>
</reference>
<keyword evidence="4" id="KW-0597">Phosphoprotein</keyword>
<keyword evidence="6" id="KW-0812">Transmembrane</keyword>
<evidence type="ECO:0000313" key="14">
    <source>
        <dbReference type="EMBL" id="PTE15318.1"/>
    </source>
</evidence>
<evidence type="ECO:0000256" key="3">
    <source>
        <dbReference type="ARBA" id="ARBA00012438"/>
    </source>
</evidence>
<dbReference type="Pfam" id="PF08521">
    <property type="entry name" value="2CSK_N"/>
    <property type="match status" value="1"/>
</dbReference>
<dbReference type="InterPro" id="IPR003594">
    <property type="entry name" value="HATPase_dom"/>
</dbReference>
<dbReference type="Proteomes" id="UP000241362">
    <property type="component" value="Unassembled WGS sequence"/>
</dbReference>
<keyword evidence="7" id="KW-0547">Nucleotide-binding</keyword>
<dbReference type="InterPro" id="IPR013727">
    <property type="entry name" value="2CSK_N"/>
</dbReference>
<dbReference type="AlphaFoldDB" id="A0A2T4JBY3"/>
<evidence type="ECO:0000256" key="6">
    <source>
        <dbReference type="ARBA" id="ARBA00022692"/>
    </source>
</evidence>
<dbReference type="GO" id="GO:0005524">
    <property type="term" value="F:ATP binding"/>
    <property type="evidence" value="ECO:0007669"/>
    <property type="project" value="UniProtKB-KW"/>
</dbReference>
<comment type="subcellular location">
    <subcellularLocation>
        <location evidence="2">Membrane</location>
        <topology evidence="2">Multi-pass membrane protein</topology>
    </subcellularLocation>
</comment>
<dbReference type="Gene3D" id="1.20.5.1040">
    <property type="entry name" value="Sensor protein qsec"/>
    <property type="match status" value="1"/>
</dbReference>
<dbReference type="InterPro" id="IPR003660">
    <property type="entry name" value="HAMP_dom"/>
</dbReference>
<dbReference type="InterPro" id="IPR003661">
    <property type="entry name" value="HisK_dim/P_dom"/>
</dbReference>
<accession>A0A2T4JBY3</accession>
<dbReference type="PROSITE" id="PS50109">
    <property type="entry name" value="HIS_KIN"/>
    <property type="match status" value="1"/>
</dbReference>
<comment type="catalytic activity">
    <reaction evidence="1">
        <text>ATP + protein L-histidine = ADP + protein N-phospho-L-histidine.</text>
        <dbReference type="EC" id="2.7.13.3"/>
    </reaction>
</comment>
<evidence type="ECO:0000256" key="5">
    <source>
        <dbReference type="ARBA" id="ARBA00022679"/>
    </source>
</evidence>
<evidence type="ECO:0000256" key="1">
    <source>
        <dbReference type="ARBA" id="ARBA00000085"/>
    </source>
</evidence>
<dbReference type="SMART" id="SM00388">
    <property type="entry name" value="HisKA"/>
    <property type="match status" value="1"/>
</dbReference>
<feature type="domain" description="Histidine kinase" evidence="12">
    <location>
        <begin position="234"/>
        <end position="442"/>
    </location>
</feature>
<evidence type="ECO:0000256" key="11">
    <source>
        <dbReference type="ARBA" id="ARBA00023012"/>
    </source>
</evidence>
<protein>
    <recommendedName>
        <fullName evidence="3">histidine kinase</fullName>
        <ecNumber evidence="3">2.7.13.3</ecNumber>
    </recommendedName>
</protein>
<sequence>MKRPASLRLRSALALALAVTLVWVAAAAITWQLLLREMNEVFDSALQETGQRILQLAVIDVLGRDEEGITQHVTALDQHEEYFTYLVRDPQGRVLLASHRADPAQFPVLDQPGFHQTEGFRFYQEAAVRGSIILTIAEPMAHRHEVAGEVALALALPLGLVIPLSLVGIAYGLGYGLRPLGVLRQQLARRNANDLSALRTETLPEELRPIGETVNQLFLRLGKAFDAERSFASNAAHELRTPLAGAIAQIQRLRGQTRETDTAARADEIEAVLKRLTRLAERLMQLARAEGARLMTDRPQDLRPVLQLVAQDFSRGADQGRIEWSLPPDAVLSDLDPDAVAIVARNLVENALRHGGGGPVRVNLAPDGWLKVENDGPAVPPDVLASLSGRFVRGTGAGSGSGLGLAIVRTIAERSGTTLTLASPLPGQAGGFSATIRLCPEQTHTPPP</sequence>